<evidence type="ECO:0000313" key="4">
    <source>
        <dbReference type="Proteomes" id="UP000662074"/>
    </source>
</evidence>
<dbReference type="Proteomes" id="UP000662074">
    <property type="component" value="Unassembled WGS sequence"/>
</dbReference>
<protein>
    <recommendedName>
        <fullName evidence="5">DUF2384 domain-containing protein</fullName>
    </recommendedName>
</protein>
<dbReference type="EMBL" id="BMDO01000006">
    <property type="protein sequence ID" value="GGI51132.1"/>
    <property type="molecule type" value="Genomic_DNA"/>
</dbReference>
<dbReference type="NCBIfam" id="TIGR02293">
    <property type="entry name" value="TAS_TIGR02293"/>
    <property type="match status" value="1"/>
</dbReference>
<keyword evidence="4" id="KW-1185">Reference proteome</keyword>
<organism evidence="3 4">
    <name type="scientific">Mucilaginibacter galii</name>
    <dbReference type="NCBI Taxonomy" id="2005073"/>
    <lineage>
        <taxon>Bacteria</taxon>
        <taxon>Pseudomonadati</taxon>
        <taxon>Bacteroidota</taxon>
        <taxon>Sphingobacteriia</taxon>
        <taxon>Sphingobacteriales</taxon>
        <taxon>Sphingobacteriaceae</taxon>
        <taxon>Mucilaginibacter</taxon>
    </lineage>
</organism>
<reference evidence="3" key="2">
    <citation type="submission" date="2020-09" db="EMBL/GenBank/DDBJ databases">
        <authorList>
            <person name="Sun Q."/>
            <person name="Sedlacek I."/>
        </authorList>
    </citation>
    <scope>NUCLEOTIDE SEQUENCE</scope>
    <source>
        <strain evidence="3">CCM 8711</strain>
    </source>
</reference>
<reference evidence="3" key="1">
    <citation type="journal article" date="2014" name="Int. J. Syst. Evol. Microbiol.">
        <title>Complete genome sequence of Corynebacterium casei LMG S-19264T (=DSM 44701T), isolated from a smear-ripened cheese.</title>
        <authorList>
            <consortium name="US DOE Joint Genome Institute (JGI-PGF)"/>
            <person name="Walter F."/>
            <person name="Albersmeier A."/>
            <person name="Kalinowski J."/>
            <person name="Ruckert C."/>
        </authorList>
    </citation>
    <scope>NUCLEOTIDE SEQUENCE</scope>
    <source>
        <strain evidence="3">CCM 8711</strain>
    </source>
</reference>
<dbReference type="Pfam" id="PF20432">
    <property type="entry name" value="Xre-like-HTH"/>
    <property type="match status" value="1"/>
</dbReference>
<dbReference type="InterPro" id="IPR024467">
    <property type="entry name" value="Xre/MbcA/ParS-like_toxin-bd"/>
</dbReference>
<feature type="domain" description="Antitoxin Xre/MbcA/ParS-like toxin-binding" evidence="1">
    <location>
        <begin position="112"/>
        <end position="161"/>
    </location>
</feature>
<accession>A0A917JAN8</accession>
<evidence type="ECO:0000313" key="3">
    <source>
        <dbReference type="EMBL" id="GGI51132.1"/>
    </source>
</evidence>
<name>A0A917JAN8_9SPHI</name>
<feature type="domain" description="Antitoxin Xre-like helix-turn-helix" evidence="2">
    <location>
        <begin position="46"/>
        <end position="107"/>
    </location>
</feature>
<dbReference type="InterPro" id="IPR011979">
    <property type="entry name" value="Antitox_Xre"/>
</dbReference>
<proteinExistence type="predicted"/>
<dbReference type="RefSeq" id="WP_188416923.1">
    <property type="nucleotide sequence ID" value="NZ_BMDO01000006.1"/>
</dbReference>
<comment type="caution">
    <text evidence="3">The sequence shown here is derived from an EMBL/GenBank/DDBJ whole genome shotgun (WGS) entry which is preliminary data.</text>
</comment>
<dbReference type="Pfam" id="PF09722">
    <property type="entry name" value="Xre_MbcA_ParS_C"/>
    <property type="match status" value="1"/>
</dbReference>
<evidence type="ECO:0008006" key="5">
    <source>
        <dbReference type="Google" id="ProtNLM"/>
    </source>
</evidence>
<sequence length="164" mass="18608">MSYSKKHIIKNEVHESMAAYITTDSVTSFYHLLTGVNPAKPSSDFDVIRLARQGLPKKVLTTLAQKISLTLQELAGIMHMSERTLQRYEDDTVLKTEYAEKAVELARLYTRGEEVFGSMDKFKLWMKTPGHVFKNETPVSLLDTSIGFDLVLRELGRIEHGVFA</sequence>
<dbReference type="GO" id="GO:0003677">
    <property type="term" value="F:DNA binding"/>
    <property type="evidence" value="ECO:0007669"/>
    <property type="project" value="InterPro"/>
</dbReference>
<evidence type="ECO:0000259" key="2">
    <source>
        <dbReference type="Pfam" id="PF20432"/>
    </source>
</evidence>
<evidence type="ECO:0000259" key="1">
    <source>
        <dbReference type="Pfam" id="PF09722"/>
    </source>
</evidence>
<dbReference type="AlphaFoldDB" id="A0A917JAN8"/>
<dbReference type="InterPro" id="IPR046847">
    <property type="entry name" value="Xre-like_HTH"/>
</dbReference>
<gene>
    <name evidence="3" type="ORF">GCM10011425_23440</name>
</gene>